<gene>
    <name evidence="1" type="ORF">EJ04DRAFT_103121</name>
</gene>
<evidence type="ECO:0000313" key="1">
    <source>
        <dbReference type="EMBL" id="KAF2737553.1"/>
    </source>
</evidence>
<protein>
    <submittedName>
        <fullName evidence="1">Uncharacterized protein</fullName>
    </submittedName>
</protein>
<name>A0A9P4R189_9PLEO</name>
<organism evidence="1 2">
    <name type="scientific">Polyplosphaeria fusca</name>
    <dbReference type="NCBI Taxonomy" id="682080"/>
    <lineage>
        <taxon>Eukaryota</taxon>
        <taxon>Fungi</taxon>
        <taxon>Dikarya</taxon>
        <taxon>Ascomycota</taxon>
        <taxon>Pezizomycotina</taxon>
        <taxon>Dothideomycetes</taxon>
        <taxon>Pleosporomycetidae</taxon>
        <taxon>Pleosporales</taxon>
        <taxon>Tetraplosphaeriaceae</taxon>
        <taxon>Polyplosphaeria</taxon>
    </lineage>
</organism>
<sequence>MSTTYLSIHDLLRVTYFYEAQSAEAESRSRSNSEASVCSNSSVCRHPASATTLGNSGRFASLETDFTPLYAGKKRDSAFSMT</sequence>
<accession>A0A9P4R189</accession>
<dbReference type="OrthoDB" id="3727999at2759"/>
<reference evidence="1" key="1">
    <citation type="journal article" date="2020" name="Stud. Mycol.">
        <title>101 Dothideomycetes genomes: a test case for predicting lifestyles and emergence of pathogens.</title>
        <authorList>
            <person name="Haridas S."/>
            <person name="Albert R."/>
            <person name="Binder M."/>
            <person name="Bloem J."/>
            <person name="Labutti K."/>
            <person name="Salamov A."/>
            <person name="Andreopoulos B."/>
            <person name="Baker S."/>
            <person name="Barry K."/>
            <person name="Bills G."/>
            <person name="Bluhm B."/>
            <person name="Cannon C."/>
            <person name="Castanera R."/>
            <person name="Culley D."/>
            <person name="Daum C."/>
            <person name="Ezra D."/>
            <person name="Gonzalez J."/>
            <person name="Henrissat B."/>
            <person name="Kuo A."/>
            <person name="Liang C."/>
            <person name="Lipzen A."/>
            <person name="Lutzoni F."/>
            <person name="Magnuson J."/>
            <person name="Mondo S."/>
            <person name="Nolan M."/>
            <person name="Ohm R."/>
            <person name="Pangilinan J."/>
            <person name="Park H.-J."/>
            <person name="Ramirez L."/>
            <person name="Alfaro M."/>
            <person name="Sun H."/>
            <person name="Tritt A."/>
            <person name="Yoshinaga Y."/>
            <person name="Zwiers L.-H."/>
            <person name="Turgeon B."/>
            <person name="Goodwin S."/>
            <person name="Spatafora J."/>
            <person name="Crous P."/>
            <person name="Grigoriev I."/>
        </authorList>
    </citation>
    <scope>NUCLEOTIDE SEQUENCE</scope>
    <source>
        <strain evidence="1">CBS 125425</strain>
    </source>
</reference>
<dbReference type="Proteomes" id="UP000799444">
    <property type="component" value="Unassembled WGS sequence"/>
</dbReference>
<dbReference type="EMBL" id="ML996115">
    <property type="protein sequence ID" value="KAF2737553.1"/>
    <property type="molecule type" value="Genomic_DNA"/>
</dbReference>
<keyword evidence="2" id="KW-1185">Reference proteome</keyword>
<proteinExistence type="predicted"/>
<comment type="caution">
    <text evidence="1">The sequence shown here is derived from an EMBL/GenBank/DDBJ whole genome shotgun (WGS) entry which is preliminary data.</text>
</comment>
<dbReference type="AlphaFoldDB" id="A0A9P4R189"/>
<evidence type="ECO:0000313" key="2">
    <source>
        <dbReference type="Proteomes" id="UP000799444"/>
    </source>
</evidence>